<sequence length="44" mass="4826">AYESLLSDESLSPDVLDDLPSTRSVESASSRPKSRYKNRLVGAE</sequence>
<feature type="region of interest" description="Disordered" evidence="1">
    <location>
        <begin position="1"/>
        <end position="44"/>
    </location>
</feature>
<organism evidence="2 3">
    <name type="scientific">Caerostris darwini</name>
    <dbReference type="NCBI Taxonomy" id="1538125"/>
    <lineage>
        <taxon>Eukaryota</taxon>
        <taxon>Metazoa</taxon>
        <taxon>Ecdysozoa</taxon>
        <taxon>Arthropoda</taxon>
        <taxon>Chelicerata</taxon>
        <taxon>Arachnida</taxon>
        <taxon>Araneae</taxon>
        <taxon>Araneomorphae</taxon>
        <taxon>Entelegynae</taxon>
        <taxon>Araneoidea</taxon>
        <taxon>Araneidae</taxon>
        <taxon>Caerostris</taxon>
    </lineage>
</organism>
<evidence type="ECO:0000313" key="3">
    <source>
        <dbReference type="Proteomes" id="UP001054837"/>
    </source>
</evidence>
<evidence type="ECO:0000313" key="2">
    <source>
        <dbReference type="EMBL" id="GIY07500.1"/>
    </source>
</evidence>
<dbReference type="AlphaFoldDB" id="A0AAV4QDI9"/>
<dbReference type="EMBL" id="BPLQ01004355">
    <property type="protein sequence ID" value="GIY07500.1"/>
    <property type="molecule type" value="Genomic_DNA"/>
</dbReference>
<protein>
    <submittedName>
        <fullName evidence="2">Uncharacterized protein</fullName>
    </submittedName>
</protein>
<keyword evidence="3" id="KW-1185">Reference proteome</keyword>
<proteinExistence type="predicted"/>
<feature type="non-terminal residue" evidence="2">
    <location>
        <position position="1"/>
    </location>
</feature>
<evidence type="ECO:0000256" key="1">
    <source>
        <dbReference type="SAM" id="MobiDB-lite"/>
    </source>
</evidence>
<comment type="caution">
    <text evidence="2">The sequence shown here is derived from an EMBL/GenBank/DDBJ whole genome shotgun (WGS) entry which is preliminary data.</text>
</comment>
<feature type="compositionally biased region" description="Polar residues" evidence="1">
    <location>
        <begin position="22"/>
        <end position="31"/>
    </location>
</feature>
<reference evidence="2 3" key="1">
    <citation type="submission" date="2021-06" db="EMBL/GenBank/DDBJ databases">
        <title>Caerostris darwini draft genome.</title>
        <authorList>
            <person name="Kono N."/>
            <person name="Arakawa K."/>
        </authorList>
    </citation>
    <scope>NUCLEOTIDE SEQUENCE [LARGE SCALE GENOMIC DNA]</scope>
</reference>
<accession>A0AAV4QDI9</accession>
<name>A0AAV4QDI9_9ARAC</name>
<gene>
    <name evidence="2" type="ORF">CDAR_386301</name>
</gene>
<dbReference type="Proteomes" id="UP001054837">
    <property type="component" value="Unassembled WGS sequence"/>
</dbReference>
<feature type="compositionally biased region" description="Low complexity" evidence="1">
    <location>
        <begin position="1"/>
        <end position="21"/>
    </location>
</feature>